<evidence type="ECO:0000256" key="9">
    <source>
        <dbReference type="PIRSR" id="PIRSR016262-3"/>
    </source>
</evidence>
<keyword evidence="13" id="KW-1185">Reference proteome</keyword>
<evidence type="ECO:0000256" key="5">
    <source>
        <dbReference type="HAMAP-Rule" id="MF_00013"/>
    </source>
</evidence>
<dbReference type="SUPFAM" id="SSF55681">
    <property type="entry name" value="Class II aaRS and biotin synthetases"/>
    <property type="match status" value="1"/>
</dbReference>
<dbReference type="Pfam" id="PF21948">
    <property type="entry name" value="LplA-B_cat"/>
    <property type="match status" value="1"/>
</dbReference>
<gene>
    <name evidence="5" type="primary">lipB</name>
    <name evidence="12" type="ORF">DFR45_10633</name>
</gene>
<name>A0A369AJ84_9BURK</name>
<dbReference type="AlphaFoldDB" id="A0A369AJ84"/>
<evidence type="ECO:0000259" key="11">
    <source>
        <dbReference type="PROSITE" id="PS51733"/>
    </source>
</evidence>
<evidence type="ECO:0000313" key="13">
    <source>
        <dbReference type="Proteomes" id="UP000252174"/>
    </source>
</evidence>
<evidence type="ECO:0000256" key="1">
    <source>
        <dbReference type="ARBA" id="ARBA00004821"/>
    </source>
</evidence>
<feature type="active site" description="Acyl-thioester intermediate" evidence="5 7">
    <location>
        <position position="203"/>
    </location>
</feature>
<organism evidence="12 13">
    <name type="scientific">Extensimonas vulgaris</name>
    <dbReference type="NCBI Taxonomy" id="1031594"/>
    <lineage>
        <taxon>Bacteria</taxon>
        <taxon>Pseudomonadati</taxon>
        <taxon>Pseudomonadota</taxon>
        <taxon>Betaproteobacteria</taxon>
        <taxon>Burkholderiales</taxon>
        <taxon>Comamonadaceae</taxon>
        <taxon>Extensimonas</taxon>
    </lineage>
</organism>
<evidence type="ECO:0000256" key="2">
    <source>
        <dbReference type="ARBA" id="ARBA00022679"/>
    </source>
</evidence>
<dbReference type="RefSeq" id="WP_241659358.1">
    <property type="nucleotide sequence ID" value="NZ_QPJU01000006.1"/>
</dbReference>
<evidence type="ECO:0000256" key="3">
    <source>
        <dbReference type="ARBA" id="ARBA00023315"/>
    </source>
</evidence>
<dbReference type="InterPro" id="IPR000544">
    <property type="entry name" value="Octanoyltransferase"/>
</dbReference>
<dbReference type="PANTHER" id="PTHR10993:SF7">
    <property type="entry name" value="LIPOYLTRANSFERASE 2, MITOCHONDRIAL-RELATED"/>
    <property type="match status" value="1"/>
</dbReference>
<evidence type="ECO:0000256" key="8">
    <source>
        <dbReference type="PIRSR" id="PIRSR016262-2"/>
    </source>
</evidence>
<evidence type="ECO:0000256" key="10">
    <source>
        <dbReference type="SAM" id="MobiDB-lite"/>
    </source>
</evidence>
<comment type="miscellaneous">
    <text evidence="5">In the reaction, the free carboxyl group of octanoic acid is attached via an amide linkage to the epsilon-amino group of a specific lysine residue of lipoyl domains of lipoate-dependent enzymes.</text>
</comment>
<comment type="subcellular location">
    <subcellularLocation>
        <location evidence="5">Cytoplasm</location>
    </subcellularLocation>
</comment>
<dbReference type="GO" id="GO:0009249">
    <property type="term" value="P:protein lipoylation"/>
    <property type="evidence" value="ECO:0007669"/>
    <property type="project" value="InterPro"/>
</dbReference>
<evidence type="ECO:0000313" key="12">
    <source>
        <dbReference type="EMBL" id="RCX09145.1"/>
    </source>
</evidence>
<keyword evidence="5" id="KW-0963">Cytoplasm</keyword>
<keyword evidence="2 5" id="KW-0808">Transferase</keyword>
<dbReference type="NCBIfam" id="TIGR00214">
    <property type="entry name" value="lipB"/>
    <property type="match status" value="1"/>
</dbReference>
<dbReference type="EC" id="2.3.1.181" evidence="5 6"/>
<dbReference type="EMBL" id="QPJU01000006">
    <property type="protein sequence ID" value="RCX09145.1"/>
    <property type="molecule type" value="Genomic_DNA"/>
</dbReference>
<dbReference type="PIRSF" id="PIRSF016262">
    <property type="entry name" value="LPLase"/>
    <property type="match status" value="1"/>
</dbReference>
<feature type="binding site" evidence="5 8">
    <location>
        <begin position="185"/>
        <end position="187"/>
    </location>
    <ligand>
        <name>substrate</name>
    </ligand>
</feature>
<proteinExistence type="inferred from homology"/>
<evidence type="ECO:0000256" key="6">
    <source>
        <dbReference type="PIRNR" id="PIRNR016262"/>
    </source>
</evidence>
<feature type="binding site" evidence="5 8">
    <location>
        <begin position="172"/>
        <end position="174"/>
    </location>
    <ligand>
        <name>substrate</name>
    </ligand>
</feature>
<protein>
    <recommendedName>
        <fullName evidence="5 6">Octanoyltransferase</fullName>
        <ecNumber evidence="5 6">2.3.1.181</ecNumber>
    </recommendedName>
    <alternativeName>
        <fullName evidence="5">Lipoate-protein ligase B</fullName>
    </alternativeName>
    <alternativeName>
        <fullName evidence="5">Lipoyl/octanoyl transferase</fullName>
    </alternativeName>
    <alternativeName>
        <fullName evidence="5">Octanoyl-[acyl-carrier-protein]-protein N-octanoyltransferase</fullName>
    </alternativeName>
</protein>
<feature type="site" description="Lowers pKa of active site Cys" evidence="5 9">
    <location>
        <position position="169"/>
    </location>
</feature>
<evidence type="ECO:0000256" key="4">
    <source>
        <dbReference type="ARBA" id="ARBA00024732"/>
    </source>
</evidence>
<feature type="compositionally biased region" description="Basic and acidic residues" evidence="10">
    <location>
        <begin position="146"/>
        <end position="155"/>
    </location>
</feature>
<dbReference type="UniPathway" id="UPA00538">
    <property type="reaction ID" value="UER00592"/>
</dbReference>
<dbReference type="Proteomes" id="UP000252174">
    <property type="component" value="Unassembled WGS sequence"/>
</dbReference>
<dbReference type="Gene3D" id="3.30.930.10">
    <property type="entry name" value="Bira Bifunctional Protein, Domain 2"/>
    <property type="match status" value="1"/>
</dbReference>
<sequence length="239" mass="26059">MPLPLELHMLGRVDYAATVQAMQDYTATRTPQSPDVLLMCEHDAVYTQGLAGKKEHILAPGDIPVVATNRGGQVTFHGPGQVVAYPLIDLQRAGYYVKEYVHRLEEAVLRTLAHFGVTGHRVAGAPGIYVRLADPAGHAMLAQRPRRVERTDSEQSSKTPAPDFTGLGKIAALGIKVSRHCTYHGVALNVAMDLEPFTRIHPCGYAQLRTIDLSTIGVHTTWEEAAQVLAQQLGIWLAP</sequence>
<comment type="pathway">
    <text evidence="1 5 6">Protein modification; protein lipoylation via endogenous pathway; protein N(6)-(lipoyl)lysine from octanoyl-[acyl-carrier-protein]: step 1/2.</text>
</comment>
<comment type="caution">
    <text evidence="12">The sequence shown here is derived from an EMBL/GenBank/DDBJ whole genome shotgun (WGS) entry which is preliminary data.</text>
</comment>
<comment type="similarity">
    <text evidence="5 6">Belongs to the LipB family.</text>
</comment>
<feature type="domain" description="BPL/LPL catalytic" evidence="11">
    <location>
        <begin position="31"/>
        <end position="239"/>
    </location>
</feature>
<accession>A0A369AJ84</accession>
<dbReference type="PROSITE" id="PS01313">
    <property type="entry name" value="LIPB"/>
    <property type="match status" value="1"/>
</dbReference>
<evidence type="ECO:0000256" key="7">
    <source>
        <dbReference type="PIRSR" id="PIRSR016262-1"/>
    </source>
</evidence>
<keyword evidence="3 5" id="KW-0012">Acyltransferase</keyword>
<dbReference type="HAMAP" id="MF_00013">
    <property type="entry name" value="LipB"/>
    <property type="match status" value="1"/>
</dbReference>
<dbReference type="CDD" id="cd16444">
    <property type="entry name" value="LipB"/>
    <property type="match status" value="1"/>
</dbReference>
<dbReference type="GO" id="GO:0005737">
    <property type="term" value="C:cytoplasm"/>
    <property type="evidence" value="ECO:0007669"/>
    <property type="project" value="UniProtKB-SubCell"/>
</dbReference>
<dbReference type="GO" id="GO:0033819">
    <property type="term" value="F:lipoyl(octanoyl) transferase activity"/>
    <property type="evidence" value="ECO:0007669"/>
    <property type="project" value="UniProtKB-EC"/>
</dbReference>
<dbReference type="PANTHER" id="PTHR10993">
    <property type="entry name" value="OCTANOYLTRANSFERASE"/>
    <property type="match status" value="1"/>
</dbReference>
<feature type="binding site" evidence="5 8">
    <location>
        <begin position="70"/>
        <end position="77"/>
    </location>
    <ligand>
        <name>substrate</name>
    </ligand>
</feature>
<dbReference type="InterPro" id="IPR004143">
    <property type="entry name" value="BPL_LPL_catalytic"/>
</dbReference>
<dbReference type="PROSITE" id="PS51733">
    <property type="entry name" value="BPL_LPL_CATALYTIC"/>
    <property type="match status" value="1"/>
</dbReference>
<dbReference type="InterPro" id="IPR020605">
    <property type="entry name" value="Octanoyltransferase_CS"/>
</dbReference>
<comment type="function">
    <text evidence="4 5 6">Catalyzes the transfer of endogenously produced octanoic acid from octanoyl-acyl-carrier-protein onto the lipoyl domains of lipoate-dependent enzymes. Lipoyl-ACP can also act as a substrate although octanoyl-ACP is likely to be the physiological substrate.</text>
</comment>
<feature type="region of interest" description="Disordered" evidence="10">
    <location>
        <begin position="144"/>
        <end position="163"/>
    </location>
</feature>
<comment type="catalytic activity">
    <reaction evidence="5 6">
        <text>octanoyl-[ACP] + L-lysyl-[protein] = N(6)-octanoyl-L-lysyl-[protein] + holo-[ACP] + H(+)</text>
        <dbReference type="Rhea" id="RHEA:17665"/>
        <dbReference type="Rhea" id="RHEA-COMP:9636"/>
        <dbReference type="Rhea" id="RHEA-COMP:9685"/>
        <dbReference type="Rhea" id="RHEA-COMP:9752"/>
        <dbReference type="Rhea" id="RHEA-COMP:9928"/>
        <dbReference type="ChEBI" id="CHEBI:15378"/>
        <dbReference type="ChEBI" id="CHEBI:29969"/>
        <dbReference type="ChEBI" id="CHEBI:64479"/>
        <dbReference type="ChEBI" id="CHEBI:78463"/>
        <dbReference type="ChEBI" id="CHEBI:78809"/>
        <dbReference type="EC" id="2.3.1.181"/>
    </reaction>
</comment>
<reference evidence="12 13" key="1">
    <citation type="submission" date="2018-07" db="EMBL/GenBank/DDBJ databases">
        <title>Genomic Encyclopedia of Type Strains, Phase IV (KMG-IV): sequencing the most valuable type-strain genomes for metagenomic binning, comparative biology and taxonomic classification.</title>
        <authorList>
            <person name="Goeker M."/>
        </authorList>
    </citation>
    <scope>NUCLEOTIDE SEQUENCE [LARGE SCALE GENOMIC DNA]</scope>
    <source>
        <strain evidence="12 13">DSM 100911</strain>
    </source>
</reference>
<dbReference type="InterPro" id="IPR045864">
    <property type="entry name" value="aa-tRNA-synth_II/BPL/LPL"/>
</dbReference>